<dbReference type="EMBL" id="CP115859">
    <property type="protein sequence ID" value="WBV60258.1"/>
    <property type="molecule type" value="Genomic_DNA"/>
</dbReference>
<accession>A0ABY7QKQ7</accession>
<evidence type="ECO:0000313" key="1">
    <source>
        <dbReference type="EMBL" id="WBV60258.1"/>
    </source>
</evidence>
<dbReference type="RefSeq" id="WP_271148594.1">
    <property type="nucleotide sequence ID" value="NZ_CP115859.1"/>
</dbReference>
<protein>
    <recommendedName>
        <fullName evidence="3">Phage protein</fullName>
    </recommendedName>
</protein>
<reference evidence="1 2" key="1">
    <citation type="submission" date="2023-01" db="EMBL/GenBank/DDBJ databases">
        <title>Complete genome of Chryseobacterium camelliae VAN22-5A.</title>
        <authorList>
            <person name="Zong G."/>
            <person name="Cao G."/>
        </authorList>
    </citation>
    <scope>NUCLEOTIDE SEQUENCE [LARGE SCALE GENOMIC DNA]</scope>
    <source>
        <strain evidence="1 2">VAN22-5A</strain>
    </source>
</reference>
<dbReference type="Proteomes" id="UP001210978">
    <property type="component" value="Chromosome"/>
</dbReference>
<proteinExistence type="predicted"/>
<evidence type="ECO:0008006" key="3">
    <source>
        <dbReference type="Google" id="ProtNLM"/>
    </source>
</evidence>
<gene>
    <name evidence="1" type="ORF">PFY12_14615</name>
</gene>
<sequence>MEYMQNQIDNLKAISDFINENGFTWTVEDIYKEYTEKYCKGDYISHTAKKVIEKFKDDLAKITGIK</sequence>
<keyword evidence="2" id="KW-1185">Reference proteome</keyword>
<organism evidence="1 2">
    <name type="scientific">Chryseobacterium camelliae</name>
    <dbReference type="NCBI Taxonomy" id="1265445"/>
    <lineage>
        <taxon>Bacteria</taxon>
        <taxon>Pseudomonadati</taxon>
        <taxon>Bacteroidota</taxon>
        <taxon>Flavobacteriia</taxon>
        <taxon>Flavobacteriales</taxon>
        <taxon>Weeksellaceae</taxon>
        <taxon>Chryseobacterium group</taxon>
        <taxon>Chryseobacterium</taxon>
    </lineage>
</organism>
<evidence type="ECO:0000313" key="2">
    <source>
        <dbReference type="Proteomes" id="UP001210978"/>
    </source>
</evidence>
<name>A0ABY7QKQ7_9FLAO</name>